<comment type="caution">
    <text evidence="2">The sequence shown here is derived from an EMBL/GenBank/DDBJ whole genome shotgun (WGS) entry which is preliminary data.</text>
</comment>
<feature type="compositionally biased region" description="Polar residues" evidence="1">
    <location>
        <begin position="1"/>
        <end position="11"/>
    </location>
</feature>
<feature type="compositionally biased region" description="Gly residues" evidence="1">
    <location>
        <begin position="25"/>
        <end position="40"/>
    </location>
</feature>
<dbReference type="EMBL" id="JACSDZ010000002">
    <property type="protein sequence ID" value="KAF7414273.1"/>
    <property type="molecule type" value="Genomic_DNA"/>
</dbReference>
<organism evidence="2 3">
    <name type="scientific">Vespula germanica</name>
    <name type="common">German yellow jacket</name>
    <name type="synonym">Paravespula germanica</name>
    <dbReference type="NCBI Taxonomy" id="30212"/>
    <lineage>
        <taxon>Eukaryota</taxon>
        <taxon>Metazoa</taxon>
        <taxon>Ecdysozoa</taxon>
        <taxon>Arthropoda</taxon>
        <taxon>Hexapoda</taxon>
        <taxon>Insecta</taxon>
        <taxon>Pterygota</taxon>
        <taxon>Neoptera</taxon>
        <taxon>Endopterygota</taxon>
        <taxon>Hymenoptera</taxon>
        <taxon>Apocrita</taxon>
        <taxon>Aculeata</taxon>
        <taxon>Vespoidea</taxon>
        <taxon>Vespidae</taxon>
        <taxon>Vespinae</taxon>
        <taxon>Vespula</taxon>
    </lineage>
</organism>
<evidence type="ECO:0000256" key="1">
    <source>
        <dbReference type="SAM" id="MobiDB-lite"/>
    </source>
</evidence>
<feature type="compositionally biased region" description="Basic and acidic residues" evidence="1">
    <location>
        <begin position="57"/>
        <end position="69"/>
    </location>
</feature>
<dbReference type="AlphaFoldDB" id="A0A834NMV2"/>
<protein>
    <submittedName>
        <fullName evidence="2">Uncharacterized protein</fullName>
    </submittedName>
</protein>
<reference evidence="2" key="1">
    <citation type="journal article" date="2020" name="G3 (Bethesda)">
        <title>High-Quality Assemblies for Three Invasive Social Wasps from the &lt;i&gt;Vespula&lt;/i&gt; Genus.</title>
        <authorList>
            <person name="Harrop T.W.R."/>
            <person name="Guhlin J."/>
            <person name="McLaughlin G.M."/>
            <person name="Permina E."/>
            <person name="Stockwell P."/>
            <person name="Gilligan J."/>
            <person name="Le Lec M.F."/>
            <person name="Gruber M.A.M."/>
            <person name="Quinn O."/>
            <person name="Lovegrove M."/>
            <person name="Duncan E.J."/>
            <person name="Remnant E.J."/>
            <person name="Van Eeckhoven J."/>
            <person name="Graham B."/>
            <person name="Knapp R.A."/>
            <person name="Langford K.W."/>
            <person name="Kronenberg Z."/>
            <person name="Press M.O."/>
            <person name="Eacker S.M."/>
            <person name="Wilson-Rankin E.E."/>
            <person name="Purcell J."/>
            <person name="Lester P.J."/>
            <person name="Dearden P.K."/>
        </authorList>
    </citation>
    <scope>NUCLEOTIDE SEQUENCE</scope>
    <source>
        <strain evidence="2">Linc-1</strain>
    </source>
</reference>
<keyword evidence="3" id="KW-1185">Reference proteome</keyword>
<gene>
    <name evidence="2" type="ORF">HZH68_002762</name>
</gene>
<sequence length="227" mass="24727">MGGSPQWNQLISLAPGNASHSCSGDGNGGDGGGGGVGGVGDALSATSASRRSFANFSKEEKRREGKGRVNDGCGDGDWGMKKKKKSTMEKRGWKEESGLFASSVGRKAENLYEEEVKIEKESFLSRYRKNKLNHVESTLRRPQAHGSCTFPMNLFEKRRDDEDEKKVEEEEEEKEEEEEEEKEKEEEEEEEVDGPVSHSSSGGVGVTIRVGVSNDGDGDGGSSGWSR</sequence>
<feature type="compositionally biased region" description="Acidic residues" evidence="1">
    <location>
        <begin position="169"/>
        <end position="193"/>
    </location>
</feature>
<name>A0A834NMV2_VESGE</name>
<accession>A0A834NMV2</accession>
<feature type="region of interest" description="Disordered" evidence="1">
    <location>
        <begin position="1"/>
        <end position="94"/>
    </location>
</feature>
<feature type="compositionally biased region" description="Basic and acidic residues" evidence="1">
    <location>
        <begin position="155"/>
        <end position="168"/>
    </location>
</feature>
<evidence type="ECO:0000313" key="3">
    <source>
        <dbReference type="Proteomes" id="UP000617340"/>
    </source>
</evidence>
<evidence type="ECO:0000313" key="2">
    <source>
        <dbReference type="EMBL" id="KAF7414273.1"/>
    </source>
</evidence>
<dbReference type="Proteomes" id="UP000617340">
    <property type="component" value="Unassembled WGS sequence"/>
</dbReference>
<feature type="compositionally biased region" description="Polar residues" evidence="1">
    <location>
        <begin position="44"/>
        <end position="55"/>
    </location>
</feature>
<proteinExistence type="predicted"/>
<feature type="region of interest" description="Disordered" evidence="1">
    <location>
        <begin position="136"/>
        <end position="227"/>
    </location>
</feature>